<evidence type="ECO:0000259" key="2">
    <source>
        <dbReference type="Pfam" id="PF02638"/>
    </source>
</evidence>
<evidence type="ECO:0000256" key="1">
    <source>
        <dbReference type="ARBA" id="ARBA00022729"/>
    </source>
</evidence>
<dbReference type="PANTHER" id="PTHR43405">
    <property type="entry name" value="GLYCOSYL HYDROLASE DIGH"/>
    <property type="match status" value="1"/>
</dbReference>
<dbReference type="InterPro" id="IPR017853">
    <property type="entry name" value="GH"/>
</dbReference>
<accession>A0A1H6D8Q8</accession>
<dbReference type="SUPFAM" id="SSF51445">
    <property type="entry name" value="(Trans)glycosidases"/>
    <property type="match status" value="1"/>
</dbReference>
<evidence type="ECO:0000313" key="4">
    <source>
        <dbReference type="Proteomes" id="UP000236723"/>
    </source>
</evidence>
<dbReference type="PANTHER" id="PTHR43405:SF1">
    <property type="entry name" value="GLYCOSYL HYDROLASE DIGH"/>
    <property type="match status" value="1"/>
</dbReference>
<feature type="domain" description="Glycosyl hydrolase-like 10" evidence="2">
    <location>
        <begin position="49"/>
        <end position="358"/>
    </location>
</feature>
<name>A0A1H6D8Q8_9ACTN</name>
<gene>
    <name evidence="3" type="ORF">SAMN04489712_11499</name>
</gene>
<keyword evidence="3" id="KW-0449">Lipoprotein</keyword>
<dbReference type="GO" id="GO:0005975">
    <property type="term" value="P:carbohydrate metabolic process"/>
    <property type="evidence" value="ECO:0007669"/>
    <property type="project" value="UniProtKB-ARBA"/>
</dbReference>
<sequence>MVASGLLTGCTSDAGGTDGGRGAHAQAPVAVGGAECTTVKAPGDSRGRQLRGMWIATVSDLDWPGSPADSVERKKADYRRLLDGARQVGLNAVFVQVRPAADAFYDSPYEPWSQWIAGKQGRDPGFDVLDFFVKEAHARNLEFHAWFNPYRVSLRADRGKLHPDNPARRNPSWVREYDGKLWYDPGLPQVQELATKVVLDVVNKYDIDAVHFDDYFYPYPSGGDFPDKATHAKYGRGKSKAAWRRANVDALVRGLHKKVHEAKPHVRFGISPFGVWRNRTSDPGGSATKALQSYDDVYADTRKWVKEGWVDYITPQLYWNIGNSAADYRTLVEWWARQVRGTGVELTIGQASYRVGEAGFGASELSKHLTLNARHPEVRGDVYFSATDLVGNRGGATARLRKDHYKAAAIPPPAGGGKAPAPAGAVKATATGKGVQVGWRPSPSQRATSYAVYRVEGKGRACAPVDPRRLLTTVRGTGIVDPTARPGRTYTYYVTALDRLHHESAPARGATVTVGDG</sequence>
<proteinExistence type="predicted"/>
<dbReference type="InterPro" id="IPR052177">
    <property type="entry name" value="Divisome_Glycosyl_Hydrolase"/>
</dbReference>
<dbReference type="Gene3D" id="2.60.40.10">
    <property type="entry name" value="Immunoglobulins"/>
    <property type="match status" value="1"/>
</dbReference>
<keyword evidence="4" id="KW-1185">Reference proteome</keyword>
<dbReference type="Proteomes" id="UP000236723">
    <property type="component" value="Unassembled WGS sequence"/>
</dbReference>
<protein>
    <submittedName>
        <fullName evidence="3">Uncharacterized lipoprotein YddW, UPF0748 family</fullName>
    </submittedName>
</protein>
<dbReference type="AlphaFoldDB" id="A0A1H6D8Q8"/>
<dbReference type="InterPro" id="IPR036116">
    <property type="entry name" value="FN3_sf"/>
</dbReference>
<evidence type="ECO:0000313" key="3">
    <source>
        <dbReference type="EMBL" id="SEG81622.1"/>
    </source>
</evidence>
<dbReference type="InterPro" id="IPR003790">
    <property type="entry name" value="GHL10"/>
</dbReference>
<dbReference type="InterPro" id="IPR013783">
    <property type="entry name" value="Ig-like_fold"/>
</dbReference>
<keyword evidence="1" id="KW-0732">Signal</keyword>
<dbReference type="EMBL" id="FNVO01000014">
    <property type="protein sequence ID" value="SEG81622.1"/>
    <property type="molecule type" value="Genomic_DNA"/>
</dbReference>
<dbReference type="SUPFAM" id="SSF49265">
    <property type="entry name" value="Fibronectin type III"/>
    <property type="match status" value="1"/>
</dbReference>
<reference evidence="4" key="1">
    <citation type="submission" date="2016-10" db="EMBL/GenBank/DDBJ databases">
        <authorList>
            <person name="Varghese N."/>
            <person name="Submissions S."/>
        </authorList>
    </citation>
    <scope>NUCLEOTIDE SEQUENCE [LARGE SCALE GENOMIC DNA]</scope>
    <source>
        <strain evidence="4">DSM 43163</strain>
    </source>
</reference>
<dbReference type="Pfam" id="PF02638">
    <property type="entry name" value="GHL10"/>
    <property type="match status" value="1"/>
</dbReference>
<dbReference type="RefSeq" id="WP_235018174.1">
    <property type="nucleotide sequence ID" value="NZ_FNVO01000014.1"/>
</dbReference>
<dbReference type="Gene3D" id="3.20.20.80">
    <property type="entry name" value="Glycosidases"/>
    <property type="match status" value="1"/>
</dbReference>
<organism evidence="3 4">
    <name type="scientific">Thermomonospora echinospora</name>
    <dbReference type="NCBI Taxonomy" id="1992"/>
    <lineage>
        <taxon>Bacteria</taxon>
        <taxon>Bacillati</taxon>
        <taxon>Actinomycetota</taxon>
        <taxon>Actinomycetes</taxon>
        <taxon>Streptosporangiales</taxon>
        <taxon>Thermomonosporaceae</taxon>
        <taxon>Thermomonospora</taxon>
    </lineage>
</organism>